<dbReference type="EMBL" id="KV006334">
    <property type="protein sequence ID" value="KZV33037.1"/>
    <property type="molecule type" value="Genomic_DNA"/>
</dbReference>
<dbReference type="OrthoDB" id="2446218at2759"/>
<feature type="chain" id="PRO_5016251263" evidence="1">
    <location>
        <begin position="25"/>
        <end position="79"/>
    </location>
</feature>
<dbReference type="Proteomes" id="UP000250235">
    <property type="component" value="Unassembled WGS sequence"/>
</dbReference>
<sequence>MVWSMISSLLAATLSYTFEYWTRAEKVESRHKIHKKKQLRPKKGKSIPLNFKVKVDTNKDWENGRLEMVSVSIPAPVRL</sequence>
<accession>A0A2Z7BG79</accession>
<evidence type="ECO:0000313" key="3">
    <source>
        <dbReference type="Proteomes" id="UP000250235"/>
    </source>
</evidence>
<name>A0A2Z7BG79_9LAMI</name>
<evidence type="ECO:0000256" key="1">
    <source>
        <dbReference type="SAM" id="SignalP"/>
    </source>
</evidence>
<protein>
    <submittedName>
        <fullName evidence="2">Uncharacterized protein</fullName>
    </submittedName>
</protein>
<gene>
    <name evidence="2" type="ORF">F511_03303</name>
</gene>
<keyword evidence="3" id="KW-1185">Reference proteome</keyword>
<evidence type="ECO:0000313" key="2">
    <source>
        <dbReference type="EMBL" id="KZV33037.1"/>
    </source>
</evidence>
<feature type="signal peptide" evidence="1">
    <location>
        <begin position="1"/>
        <end position="24"/>
    </location>
</feature>
<proteinExistence type="predicted"/>
<keyword evidence="1" id="KW-0732">Signal</keyword>
<dbReference type="AlphaFoldDB" id="A0A2Z7BG79"/>
<reference evidence="2 3" key="1">
    <citation type="journal article" date="2015" name="Proc. Natl. Acad. Sci. U.S.A.">
        <title>The resurrection genome of Boea hygrometrica: A blueprint for survival of dehydration.</title>
        <authorList>
            <person name="Xiao L."/>
            <person name="Yang G."/>
            <person name="Zhang L."/>
            <person name="Yang X."/>
            <person name="Zhao S."/>
            <person name="Ji Z."/>
            <person name="Zhou Q."/>
            <person name="Hu M."/>
            <person name="Wang Y."/>
            <person name="Chen M."/>
            <person name="Xu Y."/>
            <person name="Jin H."/>
            <person name="Xiao X."/>
            <person name="Hu G."/>
            <person name="Bao F."/>
            <person name="Hu Y."/>
            <person name="Wan P."/>
            <person name="Li L."/>
            <person name="Deng X."/>
            <person name="Kuang T."/>
            <person name="Xiang C."/>
            <person name="Zhu J.K."/>
            <person name="Oliver M.J."/>
            <person name="He Y."/>
        </authorList>
    </citation>
    <scope>NUCLEOTIDE SEQUENCE [LARGE SCALE GENOMIC DNA]</scope>
    <source>
        <strain evidence="3">cv. XS01</strain>
    </source>
</reference>
<organism evidence="2 3">
    <name type="scientific">Dorcoceras hygrometricum</name>
    <dbReference type="NCBI Taxonomy" id="472368"/>
    <lineage>
        <taxon>Eukaryota</taxon>
        <taxon>Viridiplantae</taxon>
        <taxon>Streptophyta</taxon>
        <taxon>Embryophyta</taxon>
        <taxon>Tracheophyta</taxon>
        <taxon>Spermatophyta</taxon>
        <taxon>Magnoliopsida</taxon>
        <taxon>eudicotyledons</taxon>
        <taxon>Gunneridae</taxon>
        <taxon>Pentapetalae</taxon>
        <taxon>asterids</taxon>
        <taxon>lamiids</taxon>
        <taxon>Lamiales</taxon>
        <taxon>Gesneriaceae</taxon>
        <taxon>Didymocarpoideae</taxon>
        <taxon>Trichosporeae</taxon>
        <taxon>Loxocarpinae</taxon>
        <taxon>Dorcoceras</taxon>
    </lineage>
</organism>